<dbReference type="Proteomes" id="UP001139462">
    <property type="component" value="Unassembled WGS sequence"/>
</dbReference>
<keyword evidence="12" id="KW-1185">Reference proteome</keyword>
<sequence>MAANNLIDKYKSANILVKLIVINAIAFFAVYLGSFFLNTSQFYFSRWFVLSDDIGSLITKPWTLITYAFLHFGFLHILFNMIWLYWFGQFVLNLFTGKRLLTVYLLGALFGGLLFVVSYNLFPVFNESRGYLIGASGAVTAVMIFIATYTPNTAFRLFSFTIKLWQIALFLFVLDLVRIPAGNAGGILAHVGGAVFGYVYAIQLAKGNDIGKWFENFMDWIANLFKPRTKKTFRKVHRTTQPKTKRSKPKESKSDYQKKIDEILDKIGKSGYESLTKEEKDFLFKAGKED</sequence>
<evidence type="ECO:0000256" key="5">
    <source>
        <dbReference type="ARBA" id="ARBA00022989"/>
    </source>
</evidence>
<dbReference type="SUPFAM" id="SSF144091">
    <property type="entry name" value="Rhomboid-like"/>
    <property type="match status" value="1"/>
</dbReference>
<dbReference type="GO" id="GO:0016020">
    <property type="term" value="C:membrane"/>
    <property type="evidence" value="ECO:0007669"/>
    <property type="project" value="UniProtKB-SubCell"/>
</dbReference>
<evidence type="ECO:0000256" key="1">
    <source>
        <dbReference type="ARBA" id="ARBA00004141"/>
    </source>
</evidence>
<feature type="transmembrane region" description="Helical" evidence="8">
    <location>
        <begin position="64"/>
        <end position="88"/>
    </location>
</feature>
<dbReference type="PANTHER" id="PTHR43731">
    <property type="entry name" value="RHOMBOID PROTEASE"/>
    <property type="match status" value="1"/>
</dbReference>
<evidence type="ECO:0000259" key="10">
    <source>
        <dbReference type="Pfam" id="PF20216"/>
    </source>
</evidence>
<protein>
    <submittedName>
        <fullName evidence="11">Rhomboid family intramembrane serine protease</fullName>
    </submittedName>
</protein>
<keyword evidence="3 8" id="KW-0812">Transmembrane</keyword>
<keyword evidence="4" id="KW-0378">Hydrolase</keyword>
<feature type="transmembrane region" description="Helical" evidence="8">
    <location>
        <begin position="162"/>
        <end position="181"/>
    </location>
</feature>
<dbReference type="GO" id="GO:0006508">
    <property type="term" value="P:proteolysis"/>
    <property type="evidence" value="ECO:0007669"/>
    <property type="project" value="UniProtKB-KW"/>
</dbReference>
<dbReference type="Gene3D" id="1.20.1540.10">
    <property type="entry name" value="Rhomboid-like"/>
    <property type="match status" value="1"/>
</dbReference>
<dbReference type="InterPro" id="IPR022764">
    <property type="entry name" value="Peptidase_S54_rhomboid_dom"/>
</dbReference>
<dbReference type="RefSeq" id="WP_237608445.1">
    <property type="nucleotide sequence ID" value="NZ_JAIRBB010000007.1"/>
</dbReference>
<evidence type="ECO:0000256" key="2">
    <source>
        <dbReference type="ARBA" id="ARBA00009045"/>
    </source>
</evidence>
<feature type="domain" description="DUF6576" evidence="10">
    <location>
        <begin position="251"/>
        <end position="283"/>
    </location>
</feature>
<evidence type="ECO:0000256" key="7">
    <source>
        <dbReference type="SAM" id="MobiDB-lite"/>
    </source>
</evidence>
<dbReference type="EMBL" id="JAIRBB010000007">
    <property type="protein sequence ID" value="MCG2431333.1"/>
    <property type="molecule type" value="Genomic_DNA"/>
</dbReference>
<feature type="region of interest" description="Disordered" evidence="7">
    <location>
        <begin position="234"/>
        <end position="257"/>
    </location>
</feature>
<reference evidence="11" key="1">
    <citation type="submission" date="2021-09" db="EMBL/GenBank/DDBJ databases">
        <title>Genome of Aequorivita sp. strain F64183.</title>
        <authorList>
            <person name="Wang Y."/>
        </authorList>
    </citation>
    <scope>NUCLEOTIDE SEQUENCE</scope>
    <source>
        <strain evidence="11">F64183</strain>
    </source>
</reference>
<comment type="subcellular location">
    <subcellularLocation>
        <location evidence="1">Membrane</location>
        <topology evidence="1">Multi-pass membrane protein</topology>
    </subcellularLocation>
</comment>
<keyword evidence="6 8" id="KW-0472">Membrane</keyword>
<feature type="transmembrane region" description="Helical" evidence="8">
    <location>
        <begin position="100"/>
        <end position="119"/>
    </location>
</feature>
<proteinExistence type="inferred from homology"/>
<evidence type="ECO:0000256" key="3">
    <source>
        <dbReference type="ARBA" id="ARBA00022692"/>
    </source>
</evidence>
<comment type="similarity">
    <text evidence="2">Belongs to the peptidase S54 family.</text>
</comment>
<dbReference type="Pfam" id="PF20216">
    <property type="entry name" value="DUF6576"/>
    <property type="match status" value="1"/>
</dbReference>
<dbReference type="GO" id="GO:0004252">
    <property type="term" value="F:serine-type endopeptidase activity"/>
    <property type="evidence" value="ECO:0007669"/>
    <property type="project" value="InterPro"/>
</dbReference>
<evidence type="ECO:0000313" key="11">
    <source>
        <dbReference type="EMBL" id="MCG2431333.1"/>
    </source>
</evidence>
<evidence type="ECO:0000256" key="4">
    <source>
        <dbReference type="ARBA" id="ARBA00022801"/>
    </source>
</evidence>
<dbReference type="InterPro" id="IPR046483">
    <property type="entry name" value="DUF6576"/>
</dbReference>
<organism evidence="11 12">
    <name type="scientific">Aequorivita xiaoshiensis</name>
    <dbReference type="NCBI Taxonomy" id="2874476"/>
    <lineage>
        <taxon>Bacteria</taxon>
        <taxon>Pseudomonadati</taxon>
        <taxon>Bacteroidota</taxon>
        <taxon>Flavobacteriia</taxon>
        <taxon>Flavobacteriales</taxon>
        <taxon>Flavobacteriaceae</taxon>
        <taxon>Aequorivita</taxon>
    </lineage>
</organism>
<comment type="caution">
    <text evidence="11">The sequence shown here is derived from an EMBL/GenBank/DDBJ whole genome shotgun (WGS) entry which is preliminary data.</text>
</comment>
<accession>A0A9X1R4D4</accession>
<evidence type="ECO:0000256" key="8">
    <source>
        <dbReference type="SAM" id="Phobius"/>
    </source>
</evidence>
<evidence type="ECO:0000259" key="9">
    <source>
        <dbReference type="Pfam" id="PF01694"/>
    </source>
</evidence>
<dbReference type="InterPro" id="IPR050925">
    <property type="entry name" value="Rhomboid_protease_S54"/>
</dbReference>
<evidence type="ECO:0000313" key="12">
    <source>
        <dbReference type="Proteomes" id="UP001139462"/>
    </source>
</evidence>
<keyword evidence="11" id="KW-0645">Protease</keyword>
<dbReference type="Pfam" id="PF01694">
    <property type="entry name" value="Rhomboid"/>
    <property type="match status" value="1"/>
</dbReference>
<feature type="transmembrane region" description="Helical" evidence="8">
    <location>
        <begin position="131"/>
        <end position="150"/>
    </location>
</feature>
<gene>
    <name evidence="11" type="ORF">K8344_09390</name>
</gene>
<evidence type="ECO:0000256" key="6">
    <source>
        <dbReference type="ARBA" id="ARBA00023136"/>
    </source>
</evidence>
<dbReference type="AlphaFoldDB" id="A0A9X1R4D4"/>
<feature type="transmembrane region" description="Helical" evidence="8">
    <location>
        <begin position="187"/>
        <end position="205"/>
    </location>
</feature>
<name>A0A9X1R4D4_9FLAO</name>
<feature type="compositionally biased region" description="Basic residues" evidence="7">
    <location>
        <begin position="234"/>
        <end position="248"/>
    </location>
</feature>
<feature type="domain" description="Peptidase S54 rhomboid" evidence="9">
    <location>
        <begin position="61"/>
        <end position="204"/>
    </location>
</feature>
<dbReference type="InterPro" id="IPR035952">
    <property type="entry name" value="Rhomboid-like_sf"/>
</dbReference>
<dbReference type="PANTHER" id="PTHR43731:SF14">
    <property type="entry name" value="PRESENILIN-ASSOCIATED RHOMBOID-LIKE PROTEIN, MITOCHONDRIAL"/>
    <property type="match status" value="1"/>
</dbReference>
<keyword evidence="5 8" id="KW-1133">Transmembrane helix</keyword>
<feature type="transmembrane region" description="Helical" evidence="8">
    <location>
        <begin position="20"/>
        <end position="44"/>
    </location>
</feature>